<sequence length="170" mass="18025">MSLMKHASETNISARTSALQKSASATASVTATTCPAVNNASPPMPRWSSAATNVSPTSCRARGPATGTSSCAASTATRRRSSSSTTCVNVETSAWTRPRFARASVWMAGCRAGCPAFEKKRRICFISVAIFASRTNFPARVNVCLVAPSARATARYPSRVTAAQRRWTKS</sequence>
<dbReference type="AlphaFoldDB" id="A0A0U2M9V8"/>
<dbReference type="EMBL" id="KT754893">
    <property type="protein sequence ID" value="ALS04727.1"/>
    <property type="molecule type" value="mRNA"/>
</dbReference>
<evidence type="ECO:0000313" key="1">
    <source>
        <dbReference type="EMBL" id="ALS04727.1"/>
    </source>
</evidence>
<name>A0A0U2M9V8_9MAXI</name>
<protein>
    <submittedName>
        <fullName evidence="1">Uncharacterized protein</fullName>
    </submittedName>
</protein>
<reference evidence="1" key="1">
    <citation type="journal article" date="2015" name="Sci. Rep.">
        <title>Spliced leader RNA trans-splicing discovered in copepods.</title>
        <authorList>
            <person name="Yang F."/>
            <person name="Xu D."/>
            <person name="Zhuang Y."/>
            <person name="Yi X."/>
            <person name="Huang Y."/>
            <person name="Chen H."/>
            <person name="Lin S."/>
            <person name="Campbell D.A."/>
            <person name="Sturm N.R."/>
            <person name="Liu G."/>
            <person name="Zhang H."/>
        </authorList>
    </citation>
    <scope>NUCLEOTIDE SEQUENCE</scope>
</reference>
<organism evidence="1">
    <name type="scientific">Pseudodiaptomus poplesia</name>
    <dbReference type="NCBI Taxonomy" id="213370"/>
    <lineage>
        <taxon>Eukaryota</taxon>
        <taxon>Metazoa</taxon>
        <taxon>Ecdysozoa</taxon>
        <taxon>Arthropoda</taxon>
        <taxon>Crustacea</taxon>
        <taxon>Multicrustacea</taxon>
        <taxon>Hexanauplia</taxon>
        <taxon>Copepoda</taxon>
        <taxon>Calanoida</taxon>
        <taxon>Pseudodiaptomidae</taxon>
        <taxon>Pseudodiaptomus</taxon>
    </lineage>
</organism>
<accession>A0A0U2M9V8</accession>
<proteinExistence type="evidence at transcript level"/>